<proteinExistence type="inferred from homology"/>
<evidence type="ECO:0000256" key="4">
    <source>
        <dbReference type="SAM" id="SignalP"/>
    </source>
</evidence>
<dbReference type="InterPro" id="IPR007112">
    <property type="entry name" value="Expansin/allergen_DPBB_dom"/>
</dbReference>
<dbReference type="SUPFAM" id="SSF49590">
    <property type="entry name" value="PHL pollen allergen"/>
    <property type="match status" value="1"/>
</dbReference>
<dbReference type="EMBL" id="JAEACU010000011">
    <property type="protein sequence ID" value="KAH7514264.1"/>
    <property type="molecule type" value="Genomic_DNA"/>
</dbReference>
<dbReference type="PRINTS" id="PR00829">
    <property type="entry name" value="LOLP1ALLERGN"/>
</dbReference>
<dbReference type="InterPro" id="IPR007118">
    <property type="entry name" value="Expan_Lol_pI"/>
</dbReference>
<dbReference type="AlphaFoldDB" id="A0A978UHI3"/>
<dbReference type="Gene3D" id="2.60.40.760">
    <property type="entry name" value="Expansin, cellulose-binding-like domain"/>
    <property type="match status" value="1"/>
</dbReference>
<dbReference type="Proteomes" id="UP000813462">
    <property type="component" value="Unassembled WGS sequence"/>
</dbReference>
<evidence type="ECO:0008006" key="9">
    <source>
        <dbReference type="Google" id="ProtNLM"/>
    </source>
</evidence>
<evidence type="ECO:0000313" key="7">
    <source>
        <dbReference type="EMBL" id="KAH7514264.1"/>
    </source>
</evidence>
<evidence type="ECO:0000259" key="6">
    <source>
        <dbReference type="PROSITE" id="PS50843"/>
    </source>
</evidence>
<dbReference type="InterPro" id="IPR036908">
    <property type="entry name" value="RlpA-like_sf"/>
</dbReference>
<dbReference type="PROSITE" id="PS50842">
    <property type="entry name" value="EXPANSIN_EG45"/>
    <property type="match status" value="1"/>
</dbReference>
<evidence type="ECO:0000256" key="1">
    <source>
        <dbReference type="ARBA" id="ARBA00004613"/>
    </source>
</evidence>
<keyword evidence="4" id="KW-0732">Signal</keyword>
<dbReference type="PANTHER" id="PTHR31692">
    <property type="entry name" value="EXPANSIN-B3"/>
    <property type="match status" value="1"/>
</dbReference>
<dbReference type="Gene3D" id="2.40.40.10">
    <property type="entry name" value="RlpA-like domain"/>
    <property type="match status" value="1"/>
</dbReference>
<dbReference type="PANTHER" id="PTHR31692:SF2">
    <property type="entry name" value="EXPANSIN-LIKE B1"/>
    <property type="match status" value="1"/>
</dbReference>
<accession>A0A978UHI3</accession>
<organism evidence="7 8">
    <name type="scientific">Ziziphus jujuba var. spinosa</name>
    <dbReference type="NCBI Taxonomy" id="714518"/>
    <lineage>
        <taxon>Eukaryota</taxon>
        <taxon>Viridiplantae</taxon>
        <taxon>Streptophyta</taxon>
        <taxon>Embryophyta</taxon>
        <taxon>Tracheophyta</taxon>
        <taxon>Spermatophyta</taxon>
        <taxon>Magnoliopsida</taxon>
        <taxon>eudicotyledons</taxon>
        <taxon>Gunneridae</taxon>
        <taxon>Pentapetalae</taxon>
        <taxon>rosids</taxon>
        <taxon>fabids</taxon>
        <taxon>Rosales</taxon>
        <taxon>Rhamnaceae</taxon>
        <taxon>Paliureae</taxon>
        <taxon>Ziziphus</taxon>
    </lineage>
</organism>
<evidence type="ECO:0000313" key="8">
    <source>
        <dbReference type="Proteomes" id="UP000813462"/>
    </source>
</evidence>
<dbReference type="PRINTS" id="PR01225">
    <property type="entry name" value="EXPANSNFAMLY"/>
</dbReference>
<dbReference type="InterPro" id="IPR009009">
    <property type="entry name" value="RlpA-like_DPBB"/>
</dbReference>
<dbReference type="InterPro" id="IPR036749">
    <property type="entry name" value="Expansin_CBD_sf"/>
</dbReference>
<evidence type="ECO:0000256" key="2">
    <source>
        <dbReference type="ARBA" id="ARBA00022525"/>
    </source>
</evidence>
<dbReference type="GO" id="GO:0005576">
    <property type="term" value="C:extracellular region"/>
    <property type="evidence" value="ECO:0007669"/>
    <property type="project" value="UniProtKB-SubCell"/>
</dbReference>
<keyword evidence="2" id="KW-0964">Secreted</keyword>
<dbReference type="InterPro" id="IPR005795">
    <property type="entry name" value="LolPI"/>
</dbReference>
<comment type="caution">
    <text evidence="7">The sequence shown here is derived from an EMBL/GenBank/DDBJ whole genome shotgun (WGS) entry which is preliminary data.</text>
</comment>
<evidence type="ECO:0000259" key="5">
    <source>
        <dbReference type="PROSITE" id="PS50842"/>
    </source>
</evidence>
<name>A0A978UHI3_ZIZJJ</name>
<comment type="similarity">
    <text evidence="3">Belongs to the expansin family.</text>
</comment>
<dbReference type="OrthoDB" id="5823761at2759"/>
<dbReference type="Pfam" id="PF03330">
    <property type="entry name" value="DPBB_1"/>
    <property type="match status" value="1"/>
</dbReference>
<reference evidence="7" key="1">
    <citation type="journal article" date="2021" name="Front. Plant Sci.">
        <title>Chromosome-Scale Genome Assembly for Chinese Sour Jujube and Insights Into Its Genome Evolution and Domestication Signature.</title>
        <authorList>
            <person name="Shen L.-Y."/>
            <person name="Luo H."/>
            <person name="Wang X.-L."/>
            <person name="Wang X.-M."/>
            <person name="Qiu X.-J."/>
            <person name="Liu H."/>
            <person name="Zhou S.-S."/>
            <person name="Jia K.-H."/>
            <person name="Nie S."/>
            <person name="Bao Y.-T."/>
            <person name="Zhang R.-G."/>
            <person name="Yun Q.-Z."/>
            <person name="Chai Y.-H."/>
            <person name="Lu J.-Y."/>
            <person name="Li Y."/>
            <person name="Zhao S.-W."/>
            <person name="Mao J.-F."/>
            <person name="Jia S.-G."/>
            <person name="Mao Y.-M."/>
        </authorList>
    </citation>
    <scope>NUCLEOTIDE SEQUENCE</scope>
    <source>
        <strain evidence="7">AT0</strain>
        <tissue evidence="7">Leaf</tissue>
    </source>
</reference>
<gene>
    <name evidence="7" type="ORF">FEM48_Zijuj11G0070300</name>
</gene>
<protein>
    <recommendedName>
        <fullName evidence="9">Expansin-like B1</fullName>
    </recommendedName>
</protein>
<dbReference type="SUPFAM" id="SSF50685">
    <property type="entry name" value="Barwin-like endoglucanases"/>
    <property type="match status" value="1"/>
</dbReference>
<comment type="subcellular location">
    <subcellularLocation>
        <location evidence="1">Secreted</location>
    </subcellularLocation>
</comment>
<feature type="signal peptide" evidence="4">
    <location>
        <begin position="1"/>
        <end position="24"/>
    </location>
</feature>
<feature type="chain" id="PRO_5036741848" description="Expansin-like B1" evidence="4">
    <location>
        <begin position="25"/>
        <end position="250"/>
    </location>
</feature>
<evidence type="ECO:0000256" key="3">
    <source>
        <dbReference type="RuleBase" id="RU003460"/>
    </source>
</evidence>
<feature type="domain" description="Expansin-like CBD" evidence="6">
    <location>
        <begin position="163"/>
        <end position="245"/>
    </location>
</feature>
<dbReference type="InterPro" id="IPR007117">
    <property type="entry name" value="Expansin_CBD"/>
</dbReference>
<dbReference type="Pfam" id="PF01357">
    <property type="entry name" value="Expansin_C"/>
    <property type="match status" value="1"/>
</dbReference>
<dbReference type="PROSITE" id="PS50843">
    <property type="entry name" value="EXPANSIN_CBD"/>
    <property type="match status" value="1"/>
</dbReference>
<sequence>MGFPMEKQMVFLGLVVLFPLLCTSDNTFTSSRATYYGSPEAYGTPGGACGYGGYGKTVNFGNVAGVSRLYRNGSGCGACYQVKCTDTEYCSDDGVNVVVTDAAEGDRTDFVLSTRAYTKLAKPNLAMEMFDYGAVDIEYRRISCKYSGYNLMIKVHEQSRYPQYLAIVILYVAGQNDLTAVELWQEGLKEWNPMRRASGAVFDYANPPSGSINLRFQLSGNAGYTWVQSNNAIPGCWKAGAVYDSSIKLA</sequence>
<feature type="domain" description="Expansin-like EG45" evidence="5">
    <location>
        <begin position="46"/>
        <end position="149"/>
    </location>
</feature>
<dbReference type="GO" id="GO:0009653">
    <property type="term" value="P:anatomical structure morphogenesis"/>
    <property type="evidence" value="ECO:0007669"/>
    <property type="project" value="UniProtKB-ARBA"/>
</dbReference>